<evidence type="ECO:0000313" key="2">
    <source>
        <dbReference type="Proteomes" id="UP001230649"/>
    </source>
</evidence>
<sequence>MAALAPIEAAKRLAAYAAVDRHVKREHKVIGVGSGSTVPFVVERIREKGGNEGRVFVPTGFQSQELIVQAGLTLGDVSQYPKIDVTIDGADEVDSNLNSIKGGGACQLREKVLAEAAETWVMVADYRKNSETLGDNWHQGIPIEVAPFAYVAVLRKLAELGSPTDRAESTVAGAHGAVLTLRMGKAKAGPVVSDNGNFIVDAPFPREMMQRPAELLTKIKLLTGVVEVGLFCGLAKAAYFGNADGSVTARLADGTTETVKAE</sequence>
<evidence type="ECO:0000313" key="1">
    <source>
        <dbReference type="EMBL" id="KAJ9096948.1"/>
    </source>
</evidence>
<accession>A0ACC2VCZ2</accession>
<keyword evidence="1" id="KW-0413">Isomerase</keyword>
<dbReference type="Proteomes" id="UP001230649">
    <property type="component" value="Unassembled WGS sequence"/>
</dbReference>
<gene>
    <name evidence="1" type="primary">RKI1</name>
    <name evidence="1" type="ORF">QFC20_006308</name>
</gene>
<organism evidence="1 2">
    <name type="scientific">Naganishia adeliensis</name>
    <dbReference type="NCBI Taxonomy" id="92952"/>
    <lineage>
        <taxon>Eukaryota</taxon>
        <taxon>Fungi</taxon>
        <taxon>Dikarya</taxon>
        <taxon>Basidiomycota</taxon>
        <taxon>Agaricomycotina</taxon>
        <taxon>Tremellomycetes</taxon>
        <taxon>Filobasidiales</taxon>
        <taxon>Filobasidiaceae</taxon>
        <taxon>Naganishia</taxon>
    </lineage>
</organism>
<keyword evidence="2" id="KW-1185">Reference proteome</keyword>
<dbReference type="EMBL" id="JASBWS010000108">
    <property type="protein sequence ID" value="KAJ9096948.1"/>
    <property type="molecule type" value="Genomic_DNA"/>
</dbReference>
<reference evidence="1" key="1">
    <citation type="submission" date="2023-04" db="EMBL/GenBank/DDBJ databases">
        <title>Draft Genome sequencing of Naganishia species isolated from polar environments using Oxford Nanopore Technology.</title>
        <authorList>
            <person name="Leo P."/>
            <person name="Venkateswaran K."/>
        </authorList>
    </citation>
    <scope>NUCLEOTIDE SEQUENCE</scope>
    <source>
        <strain evidence="1">MNA-CCFEE 5262</strain>
    </source>
</reference>
<protein>
    <submittedName>
        <fullName evidence="1">Ribose-5-phosphate isomerase rki1</fullName>
    </submittedName>
</protein>
<comment type="caution">
    <text evidence="1">The sequence shown here is derived from an EMBL/GenBank/DDBJ whole genome shotgun (WGS) entry which is preliminary data.</text>
</comment>
<proteinExistence type="predicted"/>
<name>A0ACC2VCZ2_9TREE</name>